<name>A0A368YPK2_9HYPH</name>
<reference evidence="5 6" key="1">
    <citation type="submission" date="2018-07" db="EMBL/GenBank/DDBJ databases">
        <title>Genomic Encyclopedia of Type Strains, Phase III (KMG-III): the genomes of soil and plant-associated and newly described type strains.</title>
        <authorList>
            <person name="Whitman W."/>
        </authorList>
    </citation>
    <scope>NUCLEOTIDE SEQUENCE [LARGE SCALE GENOMIC DNA]</scope>
    <source>
        <strain evidence="5 6">31-25a</strain>
    </source>
</reference>
<dbReference type="GO" id="GO:0043565">
    <property type="term" value="F:sequence-specific DNA binding"/>
    <property type="evidence" value="ECO:0007669"/>
    <property type="project" value="InterPro"/>
</dbReference>
<dbReference type="PANTHER" id="PTHR46796">
    <property type="entry name" value="HTH-TYPE TRANSCRIPTIONAL ACTIVATOR RHAS-RELATED"/>
    <property type="match status" value="1"/>
</dbReference>
<dbReference type="SMART" id="SM00342">
    <property type="entry name" value="HTH_ARAC"/>
    <property type="match status" value="1"/>
</dbReference>
<feature type="domain" description="HTH araC/xylS-type" evidence="4">
    <location>
        <begin position="200"/>
        <end position="298"/>
    </location>
</feature>
<gene>
    <name evidence="5" type="ORF">C7476_11083</name>
</gene>
<evidence type="ECO:0000256" key="3">
    <source>
        <dbReference type="ARBA" id="ARBA00023163"/>
    </source>
</evidence>
<dbReference type="InterPro" id="IPR050204">
    <property type="entry name" value="AraC_XylS_family_regulators"/>
</dbReference>
<sequence>MNGPHNHNLVELDLNCEAGMLSAIPNKVGPRLETPMGGVIDVSRPPGSLTFHTNAEFATVILAPSPNMEAAFASDRLQTFDAAVGMLVVNPSNVDRTLKWSTTKRNAAIAFGASAYSDLASSELEGANWELRPPKFGHIDLRALRLAKAMASEVSASTSNPLYLDALLTVFGIHLLRHYSNAKLHLKATASRRLSGQTSKRTVEYMNENLSENLSINDLARISRMSPSHFIRAFTLTFGMPPHQYLVNLRLKMAEKLLIKTNLSISDIAFQTGFSSQSHLTNTMKRFKHITPGKIRTTN</sequence>
<evidence type="ECO:0000313" key="6">
    <source>
        <dbReference type="Proteomes" id="UP000253324"/>
    </source>
</evidence>
<evidence type="ECO:0000256" key="1">
    <source>
        <dbReference type="ARBA" id="ARBA00023015"/>
    </source>
</evidence>
<keyword evidence="2" id="KW-0238">DNA-binding</keyword>
<dbReference type="Proteomes" id="UP000253324">
    <property type="component" value="Unassembled WGS sequence"/>
</dbReference>
<dbReference type="AlphaFoldDB" id="A0A368YPK2"/>
<keyword evidence="3" id="KW-0804">Transcription</keyword>
<dbReference type="GO" id="GO:0003700">
    <property type="term" value="F:DNA-binding transcription factor activity"/>
    <property type="evidence" value="ECO:0007669"/>
    <property type="project" value="InterPro"/>
</dbReference>
<evidence type="ECO:0000313" key="5">
    <source>
        <dbReference type="EMBL" id="RCW81529.1"/>
    </source>
</evidence>
<evidence type="ECO:0000256" key="2">
    <source>
        <dbReference type="ARBA" id="ARBA00023125"/>
    </source>
</evidence>
<dbReference type="EMBL" id="QPJM01000010">
    <property type="protein sequence ID" value="RCW81529.1"/>
    <property type="molecule type" value="Genomic_DNA"/>
</dbReference>
<accession>A0A368YPK2</accession>
<proteinExistence type="predicted"/>
<dbReference type="Gene3D" id="1.10.10.60">
    <property type="entry name" value="Homeodomain-like"/>
    <property type="match status" value="2"/>
</dbReference>
<dbReference type="PANTHER" id="PTHR46796:SF6">
    <property type="entry name" value="ARAC SUBFAMILY"/>
    <property type="match status" value="1"/>
</dbReference>
<dbReference type="InterPro" id="IPR009057">
    <property type="entry name" value="Homeodomain-like_sf"/>
</dbReference>
<dbReference type="InterPro" id="IPR018060">
    <property type="entry name" value="HTH_AraC"/>
</dbReference>
<dbReference type="PROSITE" id="PS01124">
    <property type="entry name" value="HTH_ARAC_FAMILY_2"/>
    <property type="match status" value="1"/>
</dbReference>
<keyword evidence="6" id="KW-1185">Reference proteome</keyword>
<protein>
    <submittedName>
        <fullName evidence="5">AraC family transcriptional regulator</fullName>
    </submittedName>
</protein>
<keyword evidence="1" id="KW-0805">Transcription regulation</keyword>
<evidence type="ECO:0000259" key="4">
    <source>
        <dbReference type="PROSITE" id="PS01124"/>
    </source>
</evidence>
<dbReference type="Pfam" id="PF12833">
    <property type="entry name" value="HTH_18"/>
    <property type="match status" value="1"/>
</dbReference>
<comment type="caution">
    <text evidence="5">The sequence shown here is derived from an EMBL/GenBank/DDBJ whole genome shotgun (WGS) entry which is preliminary data.</text>
</comment>
<dbReference type="SUPFAM" id="SSF46689">
    <property type="entry name" value="Homeodomain-like"/>
    <property type="match status" value="2"/>
</dbReference>
<organism evidence="5 6">
    <name type="scientific">Phyllobacterium bourgognense</name>
    <dbReference type="NCBI Taxonomy" id="314236"/>
    <lineage>
        <taxon>Bacteria</taxon>
        <taxon>Pseudomonadati</taxon>
        <taxon>Pseudomonadota</taxon>
        <taxon>Alphaproteobacteria</taxon>
        <taxon>Hyphomicrobiales</taxon>
        <taxon>Phyllobacteriaceae</taxon>
        <taxon>Phyllobacterium</taxon>
    </lineage>
</organism>